<keyword evidence="1" id="KW-0472">Membrane</keyword>
<dbReference type="EMBL" id="DUTF01000384">
    <property type="protein sequence ID" value="HHY28633.1"/>
    <property type="molecule type" value="Genomic_DNA"/>
</dbReference>
<organism evidence="2 3">
    <name type="scientific">Desulfitobacterium dehalogenans</name>
    <dbReference type="NCBI Taxonomy" id="36854"/>
    <lineage>
        <taxon>Bacteria</taxon>
        <taxon>Bacillati</taxon>
        <taxon>Bacillota</taxon>
        <taxon>Clostridia</taxon>
        <taxon>Eubacteriales</taxon>
        <taxon>Desulfitobacteriaceae</taxon>
        <taxon>Desulfitobacterium</taxon>
    </lineage>
</organism>
<feature type="transmembrane region" description="Helical" evidence="1">
    <location>
        <begin position="50"/>
        <end position="69"/>
    </location>
</feature>
<reference evidence="2 3" key="1">
    <citation type="journal article" date="2020" name="Biotechnol. Biofuels">
        <title>New insights from the biogas microbiome by comprehensive genome-resolved metagenomics of nearly 1600 species originating from multiple anaerobic digesters.</title>
        <authorList>
            <person name="Campanaro S."/>
            <person name="Treu L."/>
            <person name="Rodriguez-R L.M."/>
            <person name="Kovalovszki A."/>
            <person name="Ziels R.M."/>
            <person name="Maus I."/>
            <person name="Zhu X."/>
            <person name="Kougias P.G."/>
            <person name="Basile A."/>
            <person name="Luo G."/>
            <person name="Schluter A."/>
            <person name="Konstantinidis K.T."/>
            <person name="Angelidaki I."/>
        </authorList>
    </citation>
    <scope>NUCLEOTIDE SEQUENCE [LARGE SCALE GENOMIC DNA]</scope>
    <source>
        <strain evidence="2">AS05jafATM_4</strain>
    </source>
</reference>
<sequence length="201" mass="22776">MMNVVGKLRDSSGRYVKSAEKNKLSIIIRMLREKGRGEGGMRKSRRFAQYLLFTIIFLVVLLWGAKYGVGLRILGAKTYNQIPYLAFSSLFSIVFGIVLAIPHRIKEFSKIGKWTVDWVKLLAIGTPTILLNLSVILIILTPIGKIKYFTYYNSFIEVMITDNRVITLSGIFFGYILVSSLNKRVINNSELVEPSKPADFT</sequence>
<comment type="caution">
    <text evidence="2">The sequence shown here is derived from an EMBL/GenBank/DDBJ whole genome shotgun (WGS) entry which is preliminary data.</text>
</comment>
<evidence type="ECO:0000313" key="3">
    <source>
        <dbReference type="Proteomes" id="UP000553059"/>
    </source>
</evidence>
<accession>A0A7C7D888</accession>
<keyword evidence="1" id="KW-0812">Transmembrane</keyword>
<protein>
    <submittedName>
        <fullName evidence="2">Uncharacterized protein</fullName>
    </submittedName>
</protein>
<proteinExistence type="predicted"/>
<evidence type="ECO:0000256" key="1">
    <source>
        <dbReference type="SAM" id="Phobius"/>
    </source>
</evidence>
<evidence type="ECO:0000313" key="2">
    <source>
        <dbReference type="EMBL" id="HHY28633.1"/>
    </source>
</evidence>
<name>A0A7C7D888_9FIRM</name>
<feature type="transmembrane region" description="Helical" evidence="1">
    <location>
        <begin position="164"/>
        <end position="181"/>
    </location>
</feature>
<keyword evidence="1" id="KW-1133">Transmembrane helix</keyword>
<dbReference type="AlphaFoldDB" id="A0A7C7D888"/>
<feature type="transmembrane region" description="Helical" evidence="1">
    <location>
        <begin position="121"/>
        <end position="144"/>
    </location>
</feature>
<feature type="transmembrane region" description="Helical" evidence="1">
    <location>
        <begin position="81"/>
        <end position="101"/>
    </location>
</feature>
<dbReference type="Proteomes" id="UP000553059">
    <property type="component" value="Unassembled WGS sequence"/>
</dbReference>
<gene>
    <name evidence="2" type="ORF">GX523_18195</name>
</gene>